<dbReference type="SUPFAM" id="SSF46955">
    <property type="entry name" value="Putative DNA-binding domain"/>
    <property type="match status" value="1"/>
</dbReference>
<dbReference type="EMBL" id="JAYWLU010000023">
    <property type="protein sequence ID" value="MEX3596056.1"/>
    <property type="molecule type" value="Genomic_DNA"/>
</dbReference>
<evidence type="ECO:0000256" key="1">
    <source>
        <dbReference type="ARBA" id="ARBA00023125"/>
    </source>
</evidence>
<dbReference type="Proteomes" id="UP001558481">
    <property type="component" value="Unassembled WGS sequence"/>
</dbReference>
<comment type="caution">
    <text evidence="3">The sequence shown here is derived from an EMBL/GenBank/DDBJ whole genome shotgun (WGS) entry which is preliminary data.</text>
</comment>
<dbReference type="PRINTS" id="PR00040">
    <property type="entry name" value="HTHMERR"/>
</dbReference>
<keyword evidence="1" id="KW-0238">DNA-binding</keyword>
<evidence type="ECO:0000313" key="3">
    <source>
        <dbReference type="EMBL" id="MEX3596056.1"/>
    </source>
</evidence>
<dbReference type="InterPro" id="IPR009061">
    <property type="entry name" value="DNA-bd_dom_put_sf"/>
</dbReference>
<name>A0ABV3V8T0_9MICC</name>
<dbReference type="Gene3D" id="1.10.1660.10">
    <property type="match status" value="1"/>
</dbReference>
<dbReference type="SMART" id="SM00422">
    <property type="entry name" value="HTH_MERR"/>
    <property type="match status" value="1"/>
</dbReference>
<evidence type="ECO:0000259" key="2">
    <source>
        <dbReference type="PROSITE" id="PS50937"/>
    </source>
</evidence>
<gene>
    <name evidence="3" type="ORF">VVR66_15175</name>
</gene>
<dbReference type="PROSITE" id="PS50937">
    <property type="entry name" value="HTH_MERR_2"/>
    <property type="match status" value="1"/>
</dbReference>
<keyword evidence="4" id="KW-1185">Reference proteome</keyword>
<proteinExistence type="predicted"/>
<sequence>MAEASQDRARLLRVGDLAARTGATPRMLRYYENQGLIAAERSSSGQRLFDPAVAGQVRHIRTLLAAGLPTRAISELLDCIHDPDRLEPCAVPVLVEHLHDYDAQIAELVGTRDTLQGLIDSSTPREHLSA</sequence>
<dbReference type="PANTHER" id="PTHR30204">
    <property type="entry name" value="REDOX-CYCLING DRUG-SENSING TRANSCRIPTIONAL ACTIVATOR SOXR"/>
    <property type="match status" value="1"/>
</dbReference>
<dbReference type="Pfam" id="PF13411">
    <property type="entry name" value="MerR_1"/>
    <property type="match status" value="1"/>
</dbReference>
<protein>
    <submittedName>
        <fullName evidence="3">MerR family transcriptional regulator</fullName>
    </submittedName>
</protein>
<accession>A0ABV3V8T0</accession>
<evidence type="ECO:0000313" key="4">
    <source>
        <dbReference type="Proteomes" id="UP001558481"/>
    </source>
</evidence>
<reference evidence="3 4" key="1">
    <citation type="journal article" date="2024" name="Fungal Genet. Biol.">
        <title>The porcine skin microbiome exhibits broad fungal antagonism.</title>
        <authorList>
            <person name="De La Cruz K.F."/>
            <person name="Townsend E.C."/>
            <person name="Alex Cheong J.Z."/>
            <person name="Salamzade R."/>
            <person name="Liu A."/>
            <person name="Sandstrom S."/>
            <person name="Davila E."/>
            <person name="Huang L."/>
            <person name="Xu K.H."/>
            <person name="Wu S.Y."/>
            <person name="Meudt J.J."/>
            <person name="Shanmuganayagam D."/>
            <person name="Gibson A.L.F."/>
            <person name="Kalan L.R."/>
        </authorList>
    </citation>
    <scope>NUCLEOTIDE SEQUENCE [LARGE SCALE GENOMIC DNA]</scope>
    <source>
        <strain evidence="3 4">LK2625</strain>
    </source>
</reference>
<dbReference type="InterPro" id="IPR047057">
    <property type="entry name" value="MerR_fam"/>
</dbReference>
<dbReference type="RefSeq" id="WP_368630105.1">
    <property type="nucleotide sequence ID" value="NZ_JAYWLU010000023.1"/>
</dbReference>
<dbReference type="PANTHER" id="PTHR30204:SF97">
    <property type="entry name" value="MERR FAMILY REGULATORY PROTEIN"/>
    <property type="match status" value="1"/>
</dbReference>
<dbReference type="InterPro" id="IPR000551">
    <property type="entry name" value="MerR-type_HTH_dom"/>
</dbReference>
<organism evidence="3 4">
    <name type="scientific">Kocuria carniphila</name>
    <dbReference type="NCBI Taxonomy" id="262208"/>
    <lineage>
        <taxon>Bacteria</taxon>
        <taxon>Bacillati</taxon>
        <taxon>Actinomycetota</taxon>
        <taxon>Actinomycetes</taxon>
        <taxon>Micrococcales</taxon>
        <taxon>Micrococcaceae</taxon>
        <taxon>Kocuria</taxon>
    </lineage>
</organism>
<feature type="domain" description="HTH merR-type" evidence="2">
    <location>
        <begin position="11"/>
        <end position="79"/>
    </location>
</feature>